<evidence type="ECO:0008006" key="3">
    <source>
        <dbReference type="Google" id="ProtNLM"/>
    </source>
</evidence>
<name>A0A1M7GX78_9FLAO</name>
<accession>A0A1M7GX78</accession>
<reference evidence="1 2" key="1">
    <citation type="submission" date="2016-11" db="EMBL/GenBank/DDBJ databases">
        <authorList>
            <person name="Jaros S."/>
            <person name="Januszkiewicz K."/>
            <person name="Wedrychowicz H."/>
        </authorList>
    </citation>
    <scope>NUCLEOTIDE SEQUENCE [LARGE SCALE GENOMIC DNA]</scope>
    <source>
        <strain evidence="1 2">DSM 27621</strain>
    </source>
</reference>
<dbReference type="Proteomes" id="UP000184069">
    <property type="component" value="Unassembled WGS sequence"/>
</dbReference>
<dbReference type="AlphaFoldDB" id="A0A1M7GX78"/>
<evidence type="ECO:0000313" key="1">
    <source>
        <dbReference type="EMBL" id="SHM20951.1"/>
    </source>
</evidence>
<organism evidence="1 2">
    <name type="scientific">Chryseobacterium contaminans</name>
    <dbReference type="NCBI Taxonomy" id="1423959"/>
    <lineage>
        <taxon>Bacteria</taxon>
        <taxon>Pseudomonadati</taxon>
        <taxon>Bacteroidota</taxon>
        <taxon>Flavobacteriia</taxon>
        <taxon>Flavobacteriales</taxon>
        <taxon>Weeksellaceae</taxon>
        <taxon>Chryseobacterium group</taxon>
        <taxon>Chryseobacterium</taxon>
    </lineage>
</organism>
<dbReference type="RefSeq" id="WP_123873194.1">
    <property type="nucleotide sequence ID" value="NZ_FRBM01000011.1"/>
</dbReference>
<dbReference type="EMBL" id="FRBM01000011">
    <property type="protein sequence ID" value="SHM20951.1"/>
    <property type="molecule type" value="Genomic_DNA"/>
</dbReference>
<gene>
    <name evidence="1" type="ORF">SAMN05444407_1112</name>
</gene>
<proteinExistence type="predicted"/>
<evidence type="ECO:0000313" key="2">
    <source>
        <dbReference type="Proteomes" id="UP000184069"/>
    </source>
</evidence>
<sequence length="976" mass="110628">MMNTFNWKKGQFFFFLIFLVTNLYSQQSLGEGTLSPIASPTMASMAAYADSPVNQVTGLPTINIPLLEVPIQDSKVKNTFSLNYNPMHVGSIYFPAGDVGAGWTLFGGSVIFKKVVDILDETYDDTSKPNYKKNIFDDYFYYNLPGASGKFQIKRDTVNNTFNLINLSPNSLKFEYERETNNATLKIKNFTITDGRGYKFVFNDYDYEKRDFLGADAGVGYKSAYFLSQIISPKGRTIASFIYDKKLEKVSSSEELIYQYCKLKSIETALGKVVFDYQFDETLAGTPNDLYSLHKITLKNALDQIINTYTFNYIKSEYPYKVKEKKRLLAAIIKNDRNEQKIEQTSFVYNQTSTQAPSFNDYGNNLCEYNLIAYEDSYYYDNYKFANILEKIITPSGGVTSYEYGYHEYFEDHNTPEYKDLLLTNFVNPDIQSVTSQIMSYDTTQSSTYTFTVSGTPGKMVTFRLNFNSIGYHEEIEPPIESPDPNNPFPRPDPFYTNFKIKNSNGEVLNGASCTSGTNSKDKTYKGYPGTYTLEISGTGQGFGSYILNEMHVSPPPYRNVRKTLLMGPRLKSVKSFTSVNESTPAKTYTYSYDNEDGTGSSGYVFYDETDTNIANEPYIMYKNVKVSEPGNGYVKSFYIIPNDYPKYLNGGNQLYPQWYYPYYNVTKGGLMSKKEVYNEQNQLLNSQTSTYELEEYSDTTYQFYINSSPYTSKPAYVKKVSADNKDFMKNGGWVINKKESAINVSNFQPDKITETTADGDIMEKQFIYSVGTPEYAHLENTHVISDPVQTIVKKNGKVVSNSRVKFENNNLLPTSVNSINPSDNSSKTLLKYDQYDAKENLRQYTAVSDESTGKGTPTTIIWGYNETMPIAKIEGATITDIAGLADNIILKSNSDTDVASEADLINALDAFRTNNALKKFQITTYTYDPLIGITTLTPPNGVREIYKYDKNNKLKAVVNVNGNIIQEYKYNIKQP</sequence>
<dbReference type="STRING" id="1423959.SAMN05444407_1112"/>
<dbReference type="OrthoDB" id="9814627at2"/>
<protein>
    <recommendedName>
        <fullName evidence="3">YD repeat-containing protein</fullName>
    </recommendedName>
</protein>